<dbReference type="NCBIfam" id="TIGR02729">
    <property type="entry name" value="Obg_CgtA"/>
    <property type="match status" value="1"/>
</dbReference>
<dbReference type="GO" id="GO:0005737">
    <property type="term" value="C:cytoplasm"/>
    <property type="evidence" value="ECO:0007669"/>
    <property type="project" value="UniProtKB-SubCell"/>
</dbReference>
<dbReference type="NCBIfam" id="TIGR00231">
    <property type="entry name" value="small_GTP"/>
    <property type="match status" value="1"/>
</dbReference>
<comment type="cofactor">
    <cofactor evidence="7">
        <name>Mg(2+)</name>
        <dbReference type="ChEBI" id="CHEBI:18420"/>
    </cofactor>
</comment>
<dbReference type="InterPro" id="IPR031167">
    <property type="entry name" value="G_OBG"/>
</dbReference>
<dbReference type="SUPFAM" id="SSF82051">
    <property type="entry name" value="Obg GTP-binding protein N-terminal domain"/>
    <property type="match status" value="1"/>
</dbReference>
<dbReference type="GO" id="GO:0042254">
    <property type="term" value="P:ribosome biogenesis"/>
    <property type="evidence" value="ECO:0007669"/>
    <property type="project" value="UniProtKB-UniRule"/>
</dbReference>
<keyword evidence="3 7" id="KW-0547">Nucleotide-binding</keyword>
<sequence>MRFVDEAIISVKAGDGGNGCISFRREKFVPRGGPDGGDGGDGGSVILKGSGHLQTLADYIYRRRYQAGRGQHGMGKNRHGKKGDDVILPVPLGTDVFDALSGEKIGEIIKEGQELVVARGGKGGKGNARFANPVEQAPRKAEPGAPGENRTLRLVLRLLADIGIVGLPNAGKSTLLRALTSAKPKIADYPFTTLTPNLGVIAGKDFRFTVADMPGIIAGAHEGKGLGLRFLRHIERTRMLLLIVDAAAGTPQADFDILEKELKLYDPKLSSRARILILNKVDLIKGKKPEINVEIPVVWVSALLGTGLDKLAKLIEKHFSEASEG</sequence>
<dbReference type="InterPro" id="IPR014100">
    <property type="entry name" value="GTP-bd_Obg/CgtA"/>
</dbReference>
<dbReference type="InterPro" id="IPR006073">
    <property type="entry name" value="GTP-bd"/>
</dbReference>
<dbReference type="Pfam" id="PF01018">
    <property type="entry name" value="GTP1_OBG"/>
    <property type="match status" value="1"/>
</dbReference>
<dbReference type="Pfam" id="PF01926">
    <property type="entry name" value="MMR_HSR1"/>
    <property type="match status" value="1"/>
</dbReference>
<organism evidence="11">
    <name type="scientific">candidate division WOR-3 bacterium</name>
    <dbReference type="NCBI Taxonomy" id="2052148"/>
    <lineage>
        <taxon>Bacteria</taxon>
        <taxon>Bacteria division WOR-3</taxon>
    </lineage>
</organism>
<dbReference type="NCBIfam" id="NF008956">
    <property type="entry name" value="PRK12299.1"/>
    <property type="match status" value="1"/>
</dbReference>
<evidence type="ECO:0000256" key="8">
    <source>
        <dbReference type="SAM" id="MobiDB-lite"/>
    </source>
</evidence>
<dbReference type="FunFam" id="2.70.210.12:FF:000001">
    <property type="entry name" value="GTPase Obg"/>
    <property type="match status" value="1"/>
</dbReference>
<keyword evidence="7" id="KW-0479">Metal-binding</keyword>
<dbReference type="PANTHER" id="PTHR11702:SF31">
    <property type="entry name" value="MITOCHONDRIAL RIBOSOME-ASSOCIATED GTPASE 2"/>
    <property type="match status" value="1"/>
</dbReference>
<protein>
    <recommendedName>
        <fullName evidence="7">GTPase Obg</fullName>
        <ecNumber evidence="7">3.6.5.-</ecNumber>
    </recommendedName>
    <alternativeName>
        <fullName evidence="7">GTP-binding protein Obg</fullName>
    </alternativeName>
</protein>
<evidence type="ECO:0000256" key="6">
    <source>
        <dbReference type="ARBA" id="ARBA00023134"/>
    </source>
</evidence>
<dbReference type="EC" id="3.6.5.-" evidence="7"/>
<dbReference type="GO" id="GO:0005525">
    <property type="term" value="F:GTP binding"/>
    <property type="evidence" value="ECO:0007669"/>
    <property type="project" value="UniProtKB-UniRule"/>
</dbReference>
<dbReference type="EMBL" id="DTMZ01000013">
    <property type="protein sequence ID" value="HGD12662.1"/>
    <property type="molecule type" value="Genomic_DNA"/>
</dbReference>
<dbReference type="PIRSF" id="PIRSF002401">
    <property type="entry name" value="GTP_bd_Obg/CgtA"/>
    <property type="match status" value="1"/>
</dbReference>
<evidence type="ECO:0000313" key="11">
    <source>
        <dbReference type="EMBL" id="HGD12662.1"/>
    </source>
</evidence>
<keyword evidence="2 7" id="KW-0963">Cytoplasm</keyword>
<keyword evidence="5 7" id="KW-0460">Magnesium</keyword>
<comment type="function">
    <text evidence="7">An essential GTPase which binds GTP, GDP and possibly (p)ppGpp with moderate affinity, with high nucleotide exchange rates and a fairly low GTP hydrolysis rate. Plays a role in control of the cell cycle, stress response, ribosome biogenesis and in those bacteria that undergo differentiation, in morphogenesis control.</text>
</comment>
<dbReference type="HAMAP" id="MF_01454">
    <property type="entry name" value="GTPase_Obg"/>
    <property type="match status" value="1"/>
</dbReference>
<evidence type="ECO:0000256" key="2">
    <source>
        <dbReference type="ARBA" id="ARBA00022490"/>
    </source>
</evidence>
<evidence type="ECO:0000259" key="9">
    <source>
        <dbReference type="PROSITE" id="PS51710"/>
    </source>
</evidence>
<keyword evidence="6 7" id="KW-0342">GTP-binding</keyword>
<dbReference type="Gene3D" id="3.40.50.300">
    <property type="entry name" value="P-loop containing nucleotide triphosphate hydrolases"/>
    <property type="match status" value="1"/>
</dbReference>
<comment type="subcellular location">
    <subcellularLocation>
        <location evidence="7">Cytoplasm</location>
    </subcellularLocation>
</comment>
<evidence type="ECO:0000256" key="4">
    <source>
        <dbReference type="ARBA" id="ARBA00022801"/>
    </source>
</evidence>
<feature type="domain" description="Obg" evidence="10">
    <location>
        <begin position="1"/>
        <end position="159"/>
    </location>
</feature>
<accession>A0A7V3UZH6</accession>
<feature type="binding site" evidence="7">
    <location>
        <begin position="212"/>
        <end position="215"/>
    </location>
    <ligand>
        <name>GTP</name>
        <dbReference type="ChEBI" id="CHEBI:37565"/>
    </ligand>
</feature>
<comment type="similarity">
    <text evidence="1 7">Belongs to the TRAFAC class OBG-HflX-like GTPase superfamily. OBG GTPase family.</text>
</comment>
<dbReference type="InterPro" id="IPR036726">
    <property type="entry name" value="GTP1_OBG_dom_sf"/>
</dbReference>
<dbReference type="PANTHER" id="PTHR11702">
    <property type="entry name" value="DEVELOPMENTALLY REGULATED GTP-BINDING PROTEIN-RELATED"/>
    <property type="match status" value="1"/>
</dbReference>
<reference evidence="11" key="1">
    <citation type="journal article" date="2020" name="mSystems">
        <title>Genome- and Community-Level Interaction Insights into Carbon Utilization and Element Cycling Functions of Hydrothermarchaeota in Hydrothermal Sediment.</title>
        <authorList>
            <person name="Zhou Z."/>
            <person name="Liu Y."/>
            <person name="Xu W."/>
            <person name="Pan J."/>
            <person name="Luo Z.H."/>
            <person name="Li M."/>
        </authorList>
    </citation>
    <scope>NUCLEOTIDE SEQUENCE [LARGE SCALE GENOMIC DNA]</scope>
    <source>
        <strain evidence="11">SpSt-914</strain>
    </source>
</reference>
<dbReference type="Gene3D" id="2.70.210.12">
    <property type="entry name" value="GTP1/OBG domain"/>
    <property type="match status" value="1"/>
</dbReference>
<gene>
    <name evidence="11" type="primary">obgE</name>
    <name evidence="7" type="synonym">obg</name>
    <name evidence="11" type="ORF">ENX16_01050</name>
</gene>
<feature type="binding site" evidence="7">
    <location>
        <begin position="279"/>
        <end position="282"/>
    </location>
    <ligand>
        <name>GTP</name>
        <dbReference type="ChEBI" id="CHEBI:37565"/>
    </ligand>
</feature>
<evidence type="ECO:0000256" key="5">
    <source>
        <dbReference type="ARBA" id="ARBA00022842"/>
    </source>
</evidence>
<dbReference type="PRINTS" id="PR00326">
    <property type="entry name" value="GTP1OBG"/>
</dbReference>
<feature type="binding site" evidence="7">
    <location>
        <begin position="301"/>
        <end position="303"/>
    </location>
    <ligand>
        <name>GTP</name>
        <dbReference type="ChEBI" id="CHEBI:37565"/>
    </ligand>
</feature>
<evidence type="ECO:0000256" key="7">
    <source>
        <dbReference type="HAMAP-Rule" id="MF_01454"/>
    </source>
</evidence>
<dbReference type="PROSITE" id="PS51710">
    <property type="entry name" value="G_OBG"/>
    <property type="match status" value="1"/>
</dbReference>
<dbReference type="AlphaFoldDB" id="A0A7V3UZH6"/>
<comment type="caution">
    <text evidence="11">The sequence shown here is derived from an EMBL/GenBank/DDBJ whole genome shotgun (WGS) entry which is preliminary data.</text>
</comment>
<feature type="binding site" evidence="7">
    <location>
        <begin position="191"/>
        <end position="195"/>
    </location>
    <ligand>
        <name>GTP</name>
        <dbReference type="ChEBI" id="CHEBI:37565"/>
    </ligand>
</feature>
<dbReference type="InterPro" id="IPR006169">
    <property type="entry name" value="GTP1_OBG_dom"/>
</dbReference>
<feature type="binding site" evidence="7">
    <location>
        <position position="193"/>
    </location>
    <ligand>
        <name>Mg(2+)</name>
        <dbReference type="ChEBI" id="CHEBI:18420"/>
    </ligand>
</feature>
<name>A0A7V3UZH6_UNCW3</name>
<comment type="subunit">
    <text evidence="7">Monomer.</text>
</comment>
<dbReference type="CDD" id="cd01898">
    <property type="entry name" value="Obg"/>
    <property type="match status" value="1"/>
</dbReference>
<keyword evidence="4 7" id="KW-0378">Hydrolase</keyword>
<feature type="region of interest" description="Disordered" evidence="8">
    <location>
        <begin position="127"/>
        <end position="146"/>
    </location>
</feature>
<evidence type="ECO:0000259" key="10">
    <source>
        <dbReference type="PROSITE" id="PS51883"/>
    </source>
</evidence>
<feature type="domain" description="OBG-type G" evidence="9">
    <location>
        <begin position="160"/>
        <end position="320"/>
    </location>
</feature>
<evidence type="ECO:0000256" key="1">
    <source>
        <dbReference type="ARBA" id="ARBA00007699"/>
    </source>
</evidence>
<proteinExistence type="inferred from homology"/>
<evidence type="ECO:0000256" key="3">
    <source>
        <dbReference type="ARBA" id="ARBA00022741"/>
    </source>
</evidence>
<dbReference type="InterPro" id="IPR005225">
    <property type="entry name" value="Small_GTP-bd"/>
</dbReference>
<dbReference type="InterPro" id="IPR045086">
    <property type="entry name" value="OBG_GTPase"/>
</dbReference>
<dbReference type="NCBIfam" id="NF008955">
    <property type="entry name" value="PRK12297.1"/>
    <property type="match status" value="1"/>
</dbReference>
<dbReference type="SUPFAM" id="SSF52540">
    <property type="entry name" value="P-loop containing nucleoside triphosphate hydrolases"/>
    <property type="match status" value="1"/>
</dbReference>
<dbReference type="GO" id="GO:0000287">
    <property type="term" value="F:magnesium ion binding"/>
    <property type="evidence" value="ECO:0007669"/>
    <property type="project" value="InterPro"/>
</dbReference>
<dbReference type="InterPro" id="IPR027417">
    <property type="entry name" value="P-loop_NTPase"/>
</dbReference>
<dbReference type="PROSITE" id="PS51883">
    <property type="entry name" value="OBG"/>
    <property type="match status" value="1"/>
</dbReference>
<dbReference type="GO" id="GO:0003924">
    <property type="term" value="F:GTPase activity"/>
    <property type="evidence" value="ECO:0007669"/>
    <property type="project" value="UniProtKB-UniRule"/>
</dbReference>
<feature type="binding site" evidence="7">
    <location>
        <begin position="166"/>
        <end position="173"/>
    </location>
    <ligand>
        <name>GTP</name>
        <dbReference type="ChEBI" id="CHEBI:37565"/>
    </ligand>
</feature>
<feature type="binding site" evidence="7">
    <location>
        <position position="173"/>
    </location>
    <ligand>
        <name>Mg(2+)</name>
        <dbReference type="ChEBI" id="CHEBI:18420"/>
    </ligand>
</feature>